<dbReference type="CDD" id="cd03358">
    <property type="entry name" value="LbH_WxcM_N_like"/>
    <property type="match status" value="1"/>
</dbReference>
<dbReference type="EMBL" id="JACATZ010000001">
    <property type="protein sequence ID" value="NWJ45888.1"/>
    <property type="molecule type" value="Genomic_DNA"/>
</dbReference>
<dbReference type="InterPro" id="IPR050179">
    <property type="entry name" value="Trans_hexapeptide_repeat"/>
</dbReference>
<organism evidence="1 2">
    <name type="scientific">Candidatus Chlorohelix allophototropha</name>
    <dbReference type="NCBI Taxonomy" id="3003348"/>
    <lineage>
        <taxon>Bacteria</taxon>
        <taxon>Bacillati</taxon>
        <taxon>Chloroflexota</taxon>
        <taxon>Chloroflexia</taxon>
        <taxon>Candidatus Chloroheliales</taxon>
        <taxon>Candidatus Chloroheliaceae</taxon>
        <taxon>Candidatus Chlorohelix</taxon>
    </lineage>
</organism>
<dbReference type="InterPro" id="IPR011004">
    <property type="entry name" value="Trimer_LpxA-like_sf"/>
</dbReference>
<name>A0A8T7LV28_9CHLR</name>
<dbReference type="AlphaFoldDB" id="A0A8T7LV28"/>
<dbReference type="SUPFAM" id="SSF51161">
    <property type="entry name" value="Trimeric LpxA-like enzymes"/>
    <property type="match status" value="1"/>
</dbReference>
<dbReference type="InterPro" id="IPR001451">
    <property type="entry name" value="Hexapep"/>
</dbReference>
<evidence type="ECO:0000313" key="2">
    <source>
        <dbReference type="Proteomes" id="UP000521676"/>
    </source>
</evidence>
<reference evidence="1 2" key="1">
    <citation type="submission" date="2020-06" db="EMBL/GenBank/DDBJ databases">
        <title>Anoxygenic phototrophic Chloroflexota member uses a Type I reaction center.</title>
        <authorList>
            <person name="Tsuji J.M."/>
            <person name="Shaw N.A."/>
            <person name="Nagashima S."/>
            <person name="Venkiteswaran J."/>
            <person name="Schiff S.L."/>
            <person name="Hanada S."/>
            <person name="Tank M."/>
            <person name="Neufeld J.D."/>
        </authorList>
    </citation>
    <scope>NUCLEOTIDE SEQUENCE [LARGE SCALE GENOMIC DNA]</scope>
    <source>
        <strain evidence="1">L227-S17</strain>
    </source>
</reference>
<comment type="caution">
    <text evidence="1">The sequence shown here is derived from an EMBL/GenBank/DDBJ whole genome shotgun (WGS) entry which is preliminary data.</text>
</comment>
<sequence length="212" mass="22944">MGEDLKLISNSDTTVQDERLIHPSAHISPLAYIGSRVQIHAGTQIGERTTIGENSIVDMQCYIDHDVIVGSNVHVQNGVSICQGVMIETGVFIGSNVTFTNYRYPRAIYFNGAPKPDELNEMDCILVRYGSTISAGAVILPGVRIGIFAMVGAGAVVSEDVPAYGLVVGNPARLEGFVCHCGKPMRISAQTQDKATWRCDFCNFNLNNLPIL</sequence>
<gene>
    <name evidence="1" type="ORF">HXX08_08420</name>
</gene>
<dbReference type="Gene3D" id="2.160.10.10">
    <property type="entry name" value="Hexapeptide repeat proteins"/>
    <property type="match status" value="1"/>
</dbReference>
<dbReference type="PANTHER" id="PTHR43300:SF7">
    <property type="entry name" value="UDP-N-ACETYLBACILLOSAMINE N-ACETYLTRANSFERASE"/>
    <property type="match status" value="1"/>
</dbReference>
<accession>A0A8T7LV28</accession>
<protein>
    <submittedName>
        <fullName evidence="1">N-acetyltransferase</fullName>
    </submittedName>
</protein>
<evidence type="ECO:0000313" key="1">
    <source>
        <dbReference type="EMBL" id="NWJ45888.1"/>
    </source>
</evidence>
<dbReference type="PANTHER" id="PTHR43300">
    <property type="entry name" value="ACETYLTRANSFERASE"/>
    <property type="match status" value="1"/>
</dbReference>
<dbReference type="Proteomes" id="UP000521676">
    <property type="component" value="Unassembled WGS sequence"/>
</dbReference>
<proteinExistence type="predicted"/>
<dbReference type="Pfam" id="PF00132">
    <property type="entry name" value="Hexapep"/>
    <property type="match status" value="1"/>
</dbReference>